<organism evidence="1 2">
    <name type="scientific">Leptosphaeria maculans (strain JN3 / isolate v23.1.3 / race Av1-4-5-6-7-8)</name>
    <name type="common">Blackleg fungus</name>
    <name type="synonym">Phoma lingam</name>
    <dbReference type="NCBI Taxonomy" id="985895"/>
    <lineage>
        <taxon>Eukaryota</taxon>
        <taxon>Fungi</taxon>
        <taxon>Dikarya</taxon>
        <taxon>Ascomycota</taxon>
        <taxon>Pezizomycotina</taxon>
        <taxon>Dothideomycetes</taxon>
        <taxon>Pleosporomycetidae</taxon>
        <taxon>Pleosporales</taxon>
        <taxon>Pleosporineae</taxon>
        <taxon>Leptosphaeriaceae</taxon>
        <taxon>Plenodomus</taxon>
        <taxon>Plenodomus lingam/Leptosphaeria maculans species complex</taxon>
    </lineage>
</organism>
<keyword evidence="2" id="KW-1185">Reference proteome</keyword>
<name>E5AFK2_LEPMJ</name>
<dbReference type="Proteomes" id="UP000002668">
    <property type="component" value="Genome"/>
</dbReference>
<evidence type="ECO:0000313" key="2">
    <source>
        <dbReference type="Proteomes" id="UP000002668"/>
    </source>
</evidence>
<reference evidence="2" key="1">
    <citation type="journal article" date="2011" name="Nat. Commun.">
        <title>Effector diversification within compartments of the Leptosphaeria maculans genome affected by Repeat-Induced Point mutations.</title>
        <authorList>
            <person name="Rouxel T."/>
            <person name="Grandaubert J."/>
            <person name="Hane J.K."/>
            <person name="Hoede C."/>
            <person name="van de Wouw A.P."/>
            <person name="Couloux A."/>
            <person name="Dominguez V."/>
            <person name="Anthouard V."/>
            <person name="Bally P."/>
            <person name="Bourras S."/>
            <person name="Cozijnsen A.J."/>
            <person name="Ciuffetti L.M."/>
            <person name="Degrave A."/>
            <person name="Dilmaghani A."/>
            <person name="Duret L."/>
            <person name="Fudal I."/>
            <person name="Goodwin S.B."/>
            <person name="Gout L."/>
            <person name="Glaser N."/>
            <person name="Linglin J."/>
            <person name="Kema G.H.J."/>
            <person name="Lapalu N."/>
            <person name="Lawrence C.B."/>
            <person name="May K."/>
            <person name="Meyer M."/>
            <person name="Ollivier B."/>
            <person name="Poulain J."/>
            <person name="Schoch C.L."/>
            <person name="Simon A."/>
            <person name="Spatafora J.W."/>
            <person name="Stachowiak A."/>
            <person name="Turgeon B.G."/>
            <person name="Tyler B.M."/>
            <person name="Vincent D."/>
            <person name="Weissenbach J."/>
            <person name="Amselem J."/>
            <person name="Quesneville H."/>
            <person name="Oliver R.P."/>
            <person name="Wincker P."/>
            <person name="Balesdent M.-H."/>
            <person name="Howlett B.J."/>
        </authorList>
    </citation>
    <scope>NUCLEOTIDE SEQUENCE [LARGE SCALE GENOMIC DNA]</scope>
    <source>
        <strain evidence="2">JN3 / isolate v23.1.3 / race Av1-4-5-6-7-8</strain>
    </source>
</reference>
<proteinExistence type="predicted"/>
<dbReference type="HOGENOM" id="CLU_2758261_0_0_1"/>
<dbReference type="InParanoid" id="E5AFK2"/>
<evidence type="ECO:0000313" key="1">
    <source>
        <dbReference type="EMBL" id="CBY01991.1"/>
    </source>
</evidence>
<dbReference type="VEuPathDB" id="FungiDB:LEMA_uP007780.1"/>
<accession>E5AFK2</accession>
<dbReference type="EMBL" id="FP929139">
    <property type="protein sequence ID" value="CBY01991.1"/>
    <property type="molecule type" value="Genomic_DNA"/>
</dbReference>
<sequence>MPDSPCLCILKSWIMPIEIKNTLYIRKYHFSLRTLSTPSQHQSGKIFSWKSCILSIVGLSIFKRGFAGAI</sequence>
<gene>
    <name evidence="1" type="ORF">LEMA_uP007780.1</name>
</gene>
<dbReference type="AlphaFoldDB" id="E5AFK2"/>
<protein>
    <submittedName>
        <fullName evidence="1">Predicted protein</fullName>
    </submittedName>
</protein>